<organism evidence="14 15">
    <name type="scientific">Chrysemys picta bellii</name>
    <name type="common">Western painted turtle</name>
    <name type="synonym">Emys bellii</name>
    <dbReference type="NCBI Taxonomy" id="8478"/>
    <lineage>
        <taxon>Eukaryota</taxon>
        <taxon>Metazoa</taxon>
        <taxon>Chordata</taxon>
        <taxon>Craniata</taxon>
        <taxon>Vertebrata</taxon>
        <taxon>Euteleostomi</taxon>
        <taxon>Archelosauria</taxon>
        <taxon>Testudinata</taxon>
        <taxon>Testudines</taxon>
        <taxon>Cryptodira</taxon>
        <taxon>Durocryptodira</taxon>
        <taxon>Testudinoidea</taxon>
        <taxon>Emydidae</taxon>
        <taxon>Chrysemys</taxon>
    </lineage>
</organism>
<dbReference type="FunFam" id="3.30.160.60:FF:000939">
    <property type="entry name" value="zinc finger protein 8 isoform X1"/>
    <property type="match status" value="1"/>
</dbReference>
<feature type="domain" description="C2H2-type" evidence="13">
    <location>
        <begin position="69"/>
        <end position="96"/>
    </location>
</feature>
<dbReference type="InterPro" id="IPR051967">
    <property type="entry name" value="Krueppel_C2H2-ZF"/>
</dbReference>
<dbReference type="OMA" id="CAMAGPT"/>
<evidence type="ECO:0000256" key="7">
    <source>
        <dbReference type="ARBA" id="ARBA00023015"/>
    </source>
</evidence>
<dbReference type="PANTHER" id="PTHR45925">
    <property type="entry name" value="ZINC FINGER PROTEIN"/>
    <property type="match status" value="1"/>
</dbReference>
<keyword evidence="9" id="KW-0804">Transcription</keyword>
<dbReference type="PROSITE" id="PS50157">
    <property type="entry name" value="ZINC_FINGER_C2H2_2"/>
    <property type="match status" value="2"/>
</dbReference>
<feature type="region of interest" description="Disordered" evidence="12">
    <location>
        <begin position="142"/>
        <end position="201"/>
    </location>
</feature>
<evidence type="ECO:0000256" key="12">
    <source>
        <dbReference type="SAM" id="MobiDB-lite"/>
    </source>
</evidence>
<comment type="similarity">
    <text evidence="2">Belongs to the krueppel C2H2-type zinc-finger protein family.</text>
</comment>
<evidence type="ECO:0000256" key="11">
    <source>
        <dbReference type="PROSITE-ProRule" id="PRU00042"/>
    </source>
</evidence>
<evidence type="ECO:0000256" key="2">
    <source>
        <dbReference type="ARBA" id="ARBA00006991"/>
    </source>
</evidence>
<dbReference type="FunFam" id="3.30.160.60:FF:000075">
    <property type="entry name" value="Putative zinc finger protein 536"/>
    <property type="match status" value="1"/>
</dbReference>
<dbReference type="InterPro" id="IPR036236">
    <property type="entry name" value="Znf_C2H2_sf"/>
</dbReference>
<proteinExistence type="inferred from homology"/>
<evidence type="ECO:0000256" key="10">
    <source>
        <dbReference type="ARBA" id="ARBA00023242"/>
    </source>
</evidence>
<evidence type="ECO:0000313" key="14">
    <source>
        <dbReference type="Ensembl" id="ENSCPBP00000002971.1"/>
    </source>
</evidence>
<dbReference type="PANTHER" id="PTHR45925:SF1">
    <property type="entry name" value="ZINC FINGER PROTEIN 219"/>
    <property type="match status" value="1"/>
</dbReference>
<keyword evidence="10" id="KW-0539">Nucleus</keyword>
<dbReference type="GO" id="GO:0000978">
    <property type="term" value="F:RNA polymerase II cis-regulatory region sequence-specific DNA binding"/>
    <property type="evidence" value="ECO:0007669"/>
    <property type="project" value="TreeGrafter"/>
</dbReference>
<evidence type="ECO:0000256" key="5">
    <source>
        <dbReference type="ARBA" id="ARBA00022771"/>
    </source>
</evidence>
<keyword evidence="3" id="KW-0479">Metal-binding</keyword>
<feature type="domain" description="C2H2-type" evidence="13">
    <location>
        <begin position="41"/>
        <end position="68"/>
    </location>
</feature>
<evidence type="ECO:0000259" key="13">
    <source>
        <dbReference type="PROSITE" id="PS50157"/>
    </source>
</evidence>
<dbReference type="PROSITE" id="PS00028">
    <property type="entry name" value="ZINC_FINGER_C2H2_1"/>
    <property type="match status" value="1"/>
</dbReference>
<evidence type="ECO:0000256" key="4">
    <source>
        <dbReference type="ARBA" id="ARBA00022737"/>
    </source>
</evidence>
<protein>
    <recommendedName>
        <fullName evidence="13">C2H2-type domain-containing protein</fullName>
    </recommendedName>
</protein>
<reference evidence="14" key="1">
    <citation type="submission" date="2025-08" db="UniProtKB">
        <authorList>
            <consortium name="Ensembl"/>
        </authorList>
    </citation>
    <scope>IDENTIFICATION</scope>
</reference>
<reference evidence="14" key="2">
    <citation type="submission" date="2025-09" db="UniProtKB">
        <authorList>
            <consortium name="Ensembl"/>
        </authorList>
    </citation>
    <scope>IDENTIFICATION</scope>
</reference>
<evidence type="ECO:0000256" key="1">
    <source>
        <dbReference type="ARBA" id="ARBA00004123"/>
    </source>
</evidence>
<dbReference type="AlphaFoldDB" id="A0A8C3F486"/>
<keyword evidence="6" id="KW-0862">Zinc</keyword>
<dbReference type="GO" id="GO:0005634">
    <property type="term" value="C:nucleus"/>
    <property type="evidence" value="ECO:0007669"/>
    <property type="project" value="UniProtKB-SubCell"/>
</dbReference>
<dbReference type="GO" id="GO:0008270">
    <property type="term" value="F:zinc ion binding"/>
    <property type="evidence" value="ECO:0007669"/>
    <property type="project" value="UniProtKB-KW"/>
</dbReference>
<keyword evidence="5 11" id="KW-0863">Zinc-finger</keyword>
<dbReference type="GO" id="GO:0000981">
    <property type="term" value="F:DNA-binding transcription factor activity, RNA polymerase II-specific"/>
    <property type="evidence" value="ECO:0007669"/>
    <property type="project" value="TreeGrafter"/>
</dbReference>
<evidence type="ECO:0000256" key="8">
    <source>
        <dbReference type="ARBA" id="ARBA00023125"/>
    </source>
</evidence>
<dbReference type="InterPro" id="IPR013087">
    <property type="entry name" value="Znf_C2H2_type"/>
</dbReference>
<dbReference type="Ensembl" id="ENSCPBT00000003626.1">
    <property type="protein sequence ID" value="ENSCPBP00000002971.1"/>
    <property type="gene ID" value="ENSCPBG00000002396.1"/>
</dbReference>
<keyword evidence="7" id="KW-0805">Transcription regulation</keyword>
<dbReference type="SUPFAM" id="SSF57667">
    <property type="entry name" value="beta-beta-alpha zinc fingers"/>
    <property type="match status" value="1"/>
</dbReference>
<dbReference type="SMART" id="SM00355">
    <property type="entry name" value="ZnF_C2H2"/>
    <property type="match status" value="2"/>
</dbReference>
<comment type="subcellular location">
    <subcellularLocation>
        <location evidence="1">Nucleus</location>
    </subcellularLocation>
</comment>
<accession>A0A8C3F486</accession>
<evidence type="ECO:0000256" key="6">
    <source>
        <dbReference type="ARBA" id="ARBA00022833"/>
    </source>
</evidence>
<name>A0A8C3F486_CHRPI</name>
<dbReference type="GeneTree" id="ENSGT00940000173971"/>
<keyword evidence="8" id="KW-0238">DNA-binding</keyword>
<sequence>SELSPGEGDNSAFNGELDLQRYFNGPGPALGAGGGRKARPYPCAVCGKRFRFNSILALHTRIHASETPFTCPYCGHRAAQRGLLRLHLRSHRPEACARLSHQSRLLLELEERALLRRGPPALSSTTCSATTVSRRTVLAQARPGPWSHGAAPLPVPPPSRPPSRRSCCCRQPRSTAGLSCRRPGARPAMSPRPGHPAASRPALAEPCAMAGPTLSRWTCRCGRR</sequence>
<dbReference type="Gene3D" id="3.30.160.60">
    <property type="entry name" value="Classic Zinc Finger"/>
    <property type="match status" value="2"/>
</dbReference>
<evidence type="ECO:0000256" key="9">
    <source>
        <dbReference type="ARBA" id="ARBA00023163"/>
    </source>
</evidence>
<evidence type="ECO:0000256" key="3">
    <source>
        <dbReference type="ARBA" id="ARBA00022723"/>
    </source>
</evidence>
<dbReference type="Proteomes" id="UP000694380">
    <property type="component" value="Unplaced"/>
</dbReference>
<dbReference type="Pfam" id="PF00096">
    <property type="entry name" value="zf-C2H2"/>
    <property type="match status" value="2"/>
</dbReference>
<evidence type="ECO:0000313" key="15">
    <source>
        <dbReference type="Proteomes" id="UP000694380"/>
    </source>
</evidence>
<keyword evidence="4" id="KW-0677">Repeat</keyword>
<keyword evidence="15" id="KW-1185">Reference proteome</keyword>